<keyword evidence="6" id="KW-0808">Transferase</keyword>
<dbReference type="GO" id="GO:0016263">
    <property type="term" value="F:glycoprotein-N-acetylgalactosamine 3-beta-galactosyltransferase activity"/>
    <property type="evidence" value="ECO:0007669"/>
    <property type="project" value="UniProtKB-EC"/>
</dbReference>
<keyword evidence="11 12" id="KW-0472">Membrane</keyword>
<dbReference type="EC" id="2.4.1.122" evidence="4"/>
<keyword evidence="10 12" id="KW-1133">Transmembrane helix</keyword>
<keyword evidence="5" id="KW-0328">Glycosyltransferase</keyword>
<organism evidence="14 15">
    <name type="scientific">Caenorhabditis tropicalis</name>
    <dbReference type="NCBI Taxonomy" id="1561998"/>
    <lineage>
        <taxon>Eukaryota</taxon>
        <taxon>Metazoa</taxon>
        <taxon>Ecdysozoa</taxon>
        <taxon>Nematoda</taxon>
        <taxon>Chromadorea</taxon>
        <taxon>Rhabditida</taxon>
        <taxon>Rhabditina</taxon>
        <taxon>Rhabditomorpha</taxon>
        <taxon>Rhabditoidea</taxon>
        <taxon>Rhabditidae</taxon>
        <taxon>Peloderinae</taxon>
        <taxon>Caenorhabditis</taxon>
    </lineage>
</organism>
<accession>A0A1I7V482</accession>
<dbReference type="AlphaFoldDB" id="A0A1I7V482"/>
<dbReference type="Proteomes" id="UP000095282">
    <property type="component" value="Unplaced"/>
</dbReference>
<evidence type="ECO:0000256" key="2">
    <source>
        <dbReference type="ARBA" id="ARBA00004922"/>
    </source>
</evidence>
<evidence type="ECO:0000256" key="7">
    <source>
        <dbReference type="ARBA" id="ARBA00022692"/>
    </source>
</evidence>
<evidence type="ECO:0000256" key="1">
    <source>
        <dbReference type="ARBA" id="ARBA00004606"/>
    </source>
</evidence>
<comment type="similarity">
    <text evidence="3">Belongs to the glycosyltransferase 31 family. Beta3-Gal-T subfamily.</text>
</comment>
<keyword evidence="7 12" id="KW-0812">Transmembrane</keyword>
<dbReference type="GO" id="GO:0016020">
    <property type="term" value="C:membrane"/>
    <property type="evidence" value="ECO:0007669"/>
    <property type="project" value="UniProtKB-SubCell"/>
</dbReference>
<protein>
    <recommendedName>
        <fullName evidence="4">N-acetylgalactosaminide beta-1,3-galactosyltransferase</fullName>
        <ecNumber evidence="4">2.4.1.122</ecNumber>
    </recommendedName>
</protein>
<evidence type="ECO:0000256" key="5">
    <source>
        <dbReference type="ARBA" id="ARBA00022676"/>
    </source>
</evidence>
<sequence length="339" mass="39150">MMQCGNIRTLICKNEDDYNIYDDELDSMGSIKRPRKRFILPSVVLTLIVGSIILTVVFLTRDKSPKATYNRINDHKLGELIEVSPAAQRLPRSGKLFCWVQTSTIYHDTRSLAINETWIQRCDHGQLFTSEKFNDTRIPYSTVFAGIPDNYYNLFFKSRYAFHHIYTNISSEFDWYLKADDDTYVIVENLKAFLSTLNPDEPHYLGYVLKPYLSKGYNAGGAGYILSRASLKIFAEKLYPNSTLCPDDIYEDVGIARCLANAGIYPEDTRNPNGQNRFNTFSPTETFHQTKANIDWVKYLEKKGYEAFANDLISFHHLSPDEIRLFDILLYRVNRTTIV</sequence>
<reference evidence="15" key="1">
    <citation type="submission" date="2016-11" db="UniProtKB">
        <authorList>
            <consortium name="WormBaseParasite"/>
        </authorList>
    </citation>
    <scope>IDENTIFICATION</scope>
</reference>
<evidence type="ECO:0000256" key="11">
    <source>
        <dbReference type="ARBA" id="ARBA00023136"/>
    </source>
</evidence>
<dbReference type="PANTHER" id="PTHR23033">
    <property type="entry name" value="BETA1,3-GALACTOSYLTRANSFERASE"/>
    <property type="match status" value="1"/>
</dbReference>
<proteinExistence type="inferred from homology"/>
<dbReference type="PANTHER" id="PTHR23033:SF12">
    <property type="entry name" value="GLYCOPROTEIN-N-ACETYLGALACTOSAMINE 3-BETA-GALACTOSYLTRANSFERASE 1-RELATED"/>
    <property type="match status" value="1"/>
</dbReference>
<evidence type="ECO:0000256" key="9">
    <source>
        <dbReference type="ARBA" id="ARBA00022968"/>
    </source>
</evidence>
<dbReference type="Pfam" id="PF02434">
    <property type="entry name" value="Fringe"/>
    <property type="match status" value="1"/>
</dbReference>
<keyword evidence="8" id="KW-0547">Nucleotide-binding</keyword>
<dbReference type="InterPro" id="IPR003378">
    <property type="entry name" value="Fringe-like_glycosylTrfase"/>
</dbReference>
<evidence type="ECO:0000256" key="10">
    <source>
        <dbReference type="ARBA" id="ARBA00022989"/>
    </source>
</evidence>
<name>A0A1I7V482_9PELO</name>
<comment type="pathway">
    <text evidence="2">Protein modification; protein glycosylation.</text>
</comment>
<dbReference type="WBParaSite" id="Csp11.Scaffold630.g22228.t1">
    <property type="protein sequence ID" value="Csp11.Scaffold630.g22228.t1"/>
    <property type="gene ID" value="Csp11.Scaffold630.g22228"/>
</dbReference>
<evidence type="ECO:0000256" key="4">
    <source>
        <dbReference type="ARBA" id="ARBA00012557"/>
    </source>
</evidence>
<feature type="domain" description="Fringe-like glycosyltransferase" evidence="13">
    <location>
        <begin position="95"/>
        <end position="234"/>
    </location>
</feature>
<dbReference type="GO" id="GO:0000166">
    <property type="term" value="F:nucleotide binding"/>
    <property type="evidence" value="ECO:0007669"/>
    <property type="project" value="UniProtKB-KW"/>
</dbReference>
<evidence type="ECO:0000256" key="8">
    <source>
        <dbReference type="ARBA" id="ARBA00022741"/>
    </source>
</evidence>
<dbReference type="Gene3D" id="3.90.550.50">
    <property type="match status" value="1"/>
</dbReference>
<evidence type="ECO:0000313" key="14">
    <source>
        <dbReference type="Proteomes" id="UP000095282"/>
    </source>
</evidence>
<dbReference type="InterPro" id="IPR026050">
    <property type="entry name" value="C1GALT1/C1GALT1_chp1"/>
</dbReference>
<keyword evidence="14" id="KW-1185">Reference proteome</keyword>
<dbReference type="eggNOG" id="KOG2246">
    <property type="taxonomic scope" value="Eukaryota"/>
</dbReference>
<feature type="transmembrane region" description="Helical" evidence="12">
    <location>
        <begin position="38"/>
        <end position="59"/>
    </location>
</feature>
<evidence type="ECO:0000256" key="3">
    <source>
        <dbReference type="ARBA" id="ARBA00006462"/>
    </source>
</evidence>
<dbReference type="FunFam" id="3.90.550.50:FF:000045">
    <property type="entry name" value="Glycoprotein-N-acetylgalactosamine 3-beta-galactosyltransferase 1"/>
    <property type="match status" value="1"/>
</dbReference>
<evidence type="ECO:0000259" key="13">
    <source>
        <dbReference type="Pfam" id="PF02434"/>
    </source>
</evidence>
<comment type="subcellular location">
    <subcellularLocation>
        <location evidence="1">Membrane</location>
        <topology evidence="1">Single-pass type II membrane protein</topology>
    </subcellularLocation>
</comment>
<evidence type="ECO:0000256" key="6">
    <source>
        <dbReference type="ARBA" id="ARBA00022679"/>
    </source>
</evidence>
<dbReference type="STRING" id="1561998.A0A1I7V482"/>
<evidence type="ECO:0000256" key="12">
    <source>
        <dbReference type="SAM" id="Phobius"/>
    </source>
</evidence>
<keyword evidence="9" id="KW-0735">Signal-anchor</keyword>
<evidence type="ECO:0000313" key="15">
    <source>
        <dbReference type="WBParaSite" id="Csp11.Scaffold630.g22228.t1"/>
    </source>
</evidence>